<dbReference type="GO" id="GO:0016787">
    <property type="term" value="F:hydrolase activity"/>
    <property type="evidence" value="ECO:0007669"/>
    <property type="project" value="UniProtKB-KW"/>
</dbReference>
<evidence type="ECO:0000313" key="3">
    <source>
        <dbReference type="EMBL" id="CBI10269.1"/>
    </source>
</evidence>
<dbReference type="GO" id="GO:0016740">
    <property type="term" value="F:transferase activity"/>
    <property type="evidence" value="ECO:0007669"/>
    <property type="project" value="UniProtKB-KW"/>
</dbReference>
<organism evidence="3">
    <name type="scientific">mine drainage metagenome</name>
    <dbReference type="NCBI Taxonomy" id="410659"/>
    <lineage>
        <taxon>unclassified sequences</taxon>
        <taxon>metagenomes</taxon>
        <taxon>ecological metagenomes</taxon>
    </lineage>
</organism>
<sequence>MSLPRRALIVVDVQNDYLAGNLPIEYPNAELSLINIGKVIDAAQSAKVPVIMVQNILATDAPFMAQGSPGAALHSTISSRAHDHYIAKNMPSAFAGTDLEVWLRQHGVDTVTVIGYMTHNCNLSTMLHAFHSGFMVEFVHDASGSVSYKNRAGSASAEEIHRVISVVLQSRFAAVMSTGEWIVLVESGQTAERDSIFRSNQRARGLLVEA</sequence>
<dbReference type="AlphaFoldDB" id="E6QSP7"/>
<keyword evidence="3" id="KW-0808">Transferase</keyword>
<gene>
    <name evidence="3" type="ORF">CARN7_1038</name>
</gene>
<dbReference type="SUPFAM" id="SSF52499">
    <property type="entry name" value="Isochorismatase-like hydrolases"/>
    <property type="match status" value="1"/>
</dbReference>
<dbReference type="PANTHER" id="PTHR43540:SF6">
    <property type="entry name" value="ISOCHORISMATASE-LIKE DOMAIN-CONTAINING PROTEIN"/>
    <property type="match status" value="1"/>
</dbReference>
<dbReference type="Pfam" id="PF00857">
    <property type="entry name" value="Isochorismatase"/>
    <property type="match status" value="1"/>
</dbReference>
<feature type="domain" description="Isochorismatase-like" evidence="2">
    <location>
        <begin position="7"/>
        <end position="177"/>
    </location>
</feature>
<evidence type="ECO:0000259" key="2">
    <source>
        <dbReference type="Pfam" id="PF00857"/>
    </source>
</evidence>
<dbReference type="InterPro" id="IPR050272">
    <property type="entry name" value="Isochorismatase-like_hydrls"/>
</dbReference>
<comment type="caution">
    <text evidence="3">The sequence shown here is derived from an EMBL/GenBank/DDBJ whole genome shotgun (WGS) entry which is preliminary data.</text>
</comment>
<name>E6QSP7_9ZZZZ</name>
<dbReference type="InterPro" id="IPR036380">
    <property type="entry name" value="Isochorismatase-like_sf"/>
</dbReference>
<accession>E6QSP7</accession>
<dbReference type="InterPro" id="IPR000868">
    <property type="entry name" value="Isochorismatase-like_dom"/>
</dbReference>
<dbReference type="EMBL" id="CABR01000078">
    <property type="protein sequence ID" value="CBI10269.1"/>
    <property type="molecule type" value="Genomic_DNA"/>
</dbReference>
<dbReference type="CDD" id="cd01014">
    <property type="entry name" value="nicotinamidase_related"/>
    <property type="match status" value="1"/>
</dbReference>
<protein>
    <submittedName>
        <fullName evidence="3">GCN5-related N-acetyltransferase:Isochorismatase hydrolase</fullName>
    </submittedName>
</protein>
<proteinExistence type="predicted"/>
<dbReference type="Gene3D" id="3.40.50.850">
    <property type="entry name" value="Isochorismatase-like"/>
    <property type="match status" value="1"/>
</dbReference>
<keyword evidence="1 3" id="KW-0378">Hydrolase</keyword>
<evidence type="ECO:0000256" key="1">
    <source>
        <dbReference type="ARBA" id="ARBA00022801"/>
    </source>
</evidence>
<reference evidence="3" key="1">
    <citation type="submission" date="2009-10" db="EMBL/GenBank/DDBJ databases">
        <title>Diversity of trophic interactions inside an arsenic-rich microbial ecosystem.</title>
        <authorList>
            <person name="Bertin P.N."/>
            <person name="Heinrich-Salmeron A."/>
            <person name="Pelletier E."/>
            <person name="Goulhen-Chollet F."/>
            <person name="Arsene-Ploetze F."/>
            <person name="Gallien S."/>
            <person name="Calteau A."/>
            <person name="Vallenet D."/>
            <person name="Casiot C."/>
            <person name="Chane-Woon-Ming B."/>
            <person name="Giloteaux L."/>
            <person name="Barakat M."/>
            <person name="Bonnefoy V."/>
            <person name="Bruneel O."/>
            <person name="Chandler M."/>
            <person name="Cleiss J."/>
            <person name="Duran R."/>
            <person name="Elbaz-Poulichet F."/>
            <person name="Fonknechten N."/>
            <person name="Lauga B."/>
            <person name="Mornico D."/>
            <person name="Ortet P."/>
            <person name="Schaeffer C."/>
            <person name="Siguier P."/>
            <person name="Alexander Thil Smith A."/>
            <person name="Van Dorsselaer A."/>
            <person name="Weissenbach J."/>
            <person name="Medigue C."/>
            <person name="Le Paslier D."/>
        </authorList>
    </citation>
    <scope>NUCLEOTIDE SEQUENCE</scope>
</reference>
<dbReference type="PANTHER" id="PTHR43540">
    <property type="entry name" value="PEROXYUREIDOACRYLATE/UREIDOACRYLATE AMIDOHYDROLASE-RELATED"/>
    <property type="match status" value="1"/>
</dbReference>